<keyword evidence="3" id="KW-0804">Transcription</keyword>
<evidence type="ECO:0000259" key="4">
    <source>
        <dbReference type="PROSITE" id="PS01124"/>
    </source>
</evidence>
<evidence type="ECO:0000256" key="2">
    <source>
        <dbReference type="ARBA" id="ARBA00023125"/>
    </source>
</evidence>
<dbReference type="PROSITE" id="PS01124">
    <property type="entry name" value="HTH_ARAC_FAMILY_2"/>
    <property type="match status" value="1"/>
</dbReference>
<evidence type="ECO:0000256" key="1">
    <source>
        <dbReference type="ARBA" id="ARBA00023015"/>
    </source>
</evidence>
<evidence type="ECO:0000313" key="5">
    <source>
        <dbReference type="EMBL" id="MFD1143694.1"/>
    </source>
</evidence>
<keyword evidence="1" id="KW-0805">Transcription regulation</keyword>
<dbReference type="Pfam" id="PF12833">
    <property type="entry name" value="HTH_18"/>
    <property type="match status" value="1"/>
</dbReference>
<keyword evidence="2" id="KW-0238">DNA-binding</keyword>
<dbReference type="Gene3D" id="1.10.10.60">
    <property type="entry name" value="Homeodomain-like"/>
    <property type="match status" value="1"/>
</dbReference>
<dbReference type="SMART" id="SM00342">
    <property type="entry name" value="HTH_ARAC"/>
    <property type="match status" value="1"/>
</dbReference>
<dbReference type="InterPro" id="IPR037923">
    <property type="entry name" value="HTH-like"/>
</dbReference>
<gene>
    <name evidence="5" type="ORF">ACFQ4C_21375</name>
</gene>
<accession>A0ABW3QAH8</accession>
<organism evidence="5 6">
    <name type="scientific">Larkinella insperata</name>
    <dbReference type="NCBI Taxonomy" id="332158"/>
    <lineage>
        <taxon>Bacteria</taxon>
        <taxon>Pseudomonadati</taxon>
        <taxon>Bacteroidota</taxon>
        <taxon>Cytophagia</taxon>
        <taxon>Cytophagales</taxon>
        <taxon>Spirosomataceae</taxon>
        <taxon>Larkinella</taxon>
    </lineage>
</organism>
<dbReference type="RefSeq" id="WP_379884642.1">
    <property type="nucleotide sequence ID" value="NZ_JBHTLP010000018.1"/>
</dbReference>
<evidence type="ECO:0000313" key="6">
    <source>
        <dbReference type="Proteomes" id="UP001597116"/>
    </source>
</evidence>
<reference evidence="6" key="1">
    <citation type="journal article" date="2019" name="Int. J. Syst. Evol. Microbiol.">
        <title>The Global Catalogue of Microorganisms (GCM) 10K type strain sequencing project: providing services to taxonomists for standard genome sequencing and annotation.</title>
        <authorList>
            <consortium name="The Broad Institute Genomics Platform"/>
            <consortium name="The Broad Institute Genome Sequencing Center for Infectious Disease"/>
            <person name="Wu L."/>
            <person name="Ma J."/>
        </authorList>
    </citation>
    <scope>NUCLEOTIDE SEQUENCE [LARGE SCALE GENOMIC DNA]</scope>
    <source>
        <strain evidence="6">CCUG 55608</strain>
    </source>
</reference>
<dbReference type="InterPro" id="IPR018060">
    <property type="entry name" value="HTH_AraC"/>
</dbReference>
<proteinExistence type="predicted"/>
<comment type="caution">
    <text evidence="5">The sequence shown here is derived from an EMBL/GenBank/DDBJ whole genome shotgun (WGS) entry which is preliminary data.</text>
</comment>
<sequence length="292" mass="33304">MQETKGLLDKIKHHEKLTITVNENCAIELPEEALQKLLQPHKLSYYYFVFMDQGTETFRTDLREATIADGQMVWGLPNQIFTHDPAHQPNQQYKIGFDENTLTLLPHSYPFLINPLNTNVITFDPEAKKRVKAVLAILFHLLHSPGKSVKADIILAHLNSLLTEFNSAYFEGANHENWANPKVDKYIEFKLAVETDLTEQQTVDAIAKKLGMTTSSLYTVVKEQAGVSPKEWITNRLILEAQRQLQYNTVSVKELAYGLGFNDPSYFSRLFRKRTGKSVTEFVTGLRDLSSN</sequence>
<protein>
    <submittedName>
        <fullName evidence="5">Helix-turn-helix domain-containing protein</fullName>
    </submittedName>
</protein>
<feature type="domain" description="HTH araC/xylS-type" evidence="4">
    <location>
        <begin position="187"/>
        <end position="285"/>
    </location>
</feature>
<dbReference type="SUPFAM" id="SSF51215">
    <property type="entry name" value="Regulatory protein AraC"/>
    <property type="match status" value="1"/>
</dbReference>
<name>A0ABW3QAH8_9BACT</name>
<dbReference type="PANTHER" id="PTHR43280:SF32">
    <property type="entry name" value="TRANSCRIPTIONAL REGULATORY PROTEIN"/>
    <property type="match status" value="1"/>
</dbReference>
<dbReference type="InterPro" id="IPR009057">
    <property type="entry name" value="Homeodomain-like_sf"/>
</dbReference>
<evidence type="ECO:0000256" key="3">
    <source>
        <dbReference type="ARBA" id="ARBA00023163"/>
    </source>
</evidence>
<dbReference type="Proteomes" id="UP001597116">
    <property type="component" value="Unassembled WGS sequence"/>
</dbReference>
<dbReference type="SUPFAM" id="SSF46689">
    <property type="entry name" value="Homeodomain-like"/>
    <property type="match status" value="1"/>
</dbReference>
<dbReference type="PANTHER" id="PTHR43280">
    <property type="entry name" value="ARAC-FAMILY TRANSCRIPTIONAL REGULATOR"/>
    <property type="match status" value="1"/>
</dbReference>
<dbReference type="EMBL" id="JBHTLP010000018">
    <property type="protein sequence ID" value="MFD1143694.1"/>
    <property type="molecule type" value="Genomic_DNA"/>
</dbReference>
<keyword evidence="6" id="KW-1185">Reference proteome</keyword>